<organism evidence="2 3">
    <name type="scientific">Leptotrichia wadei</name>
    <dbReference type="NCBI Taxonomy" id="157687"/>
    <lineage>
        <taxon>Bacteria</taxon>
        <taxon>Fusobacteriati</taxon>
        <taxon>Fusobacteriota</taxon>
        <taxon>Fusobacteriia</taxon>
        <taxon>Fusobacteriales</taxon>
        <taxon>Leptotrichiaceae</taxon>
        <taxon>Leptotrichia</taxon>
    </lineage>
</organism>
<sequence>MKKLLFLIMMIVAGNAFTAGTQANEDMAIKRALQSRLNSFFFTIVNEGIRDNERNLEKEAYSKLFKKDYIISNSLKREIVEKYAREISRITADETKLKFDVKQIDYLSNGEAEVVYDIKSKSLKSVPDMLEVDDETERIILERAKMSESELEAIMKERGNEPAKRNYYNIAIEERINMYEKEAKKVTDEEVILQDLSALMVKVDGKWESENLEKALRGIKE</sequence>
<dbReference type="Proteomes" id="UP000070483">
    <property type="component" value="Unassembled WGS sequence"/>
</dbReference>
<name>A0A133ZZ79_9FUSO</name>
<dbReference type="AlphaFoldDB" id="A0A133ZZ79"/>
<dbReference type="PATRIC" id="fig|157687.3.peg.1988"/>
<evidence type="ECO:0000313" key="3">
    <source>
        <dbReference type="Proteomes" id="UP000070483"/>
    </source>
</evidence>
<dbReference type="RefSeq" id="WP_060918523.1">
    <property type="nucleotide sequence ID" value="NZ_CAUQTG010000114.1"/>
</dbReference>
<gene>
    <name evidence="2" type="ORF">HMPREF3180_01988</name>
</gene>
<evidence type="ECO:0000313" key="2">
    <source>
        <dbReference type="EMBL" id="KXB60730.1"/>
    </source>
</evidence>
<dbReference type="OrthoDB" id="81706at2"/>
<feature type="signal peptide" evidence="1">
    <location>
        <begin position="1"/>
        <end position="18"/>
    </location>
</feature>
<proteinExistence type="predicted"/>
<keyword evidence="3" id="KW-1185">Reference proteome</keyword>
<protein>
    <submittedName>
        <fullName evidence="2">Uncharacterized protein</fullName>
    </submittedName>
</protein>
<evidence type="ECO:0000256" key="1">
    <source>
        <dbReference type="SAM" id="SignalP"/>
    </source>
</evidence>
<comment type="caution">
    <text evidence="2">The sequence shown here is derived from an EMBL/GenBank/DDBJ whole genome shotgun (WGS) entry which is preliminary data.</text>
</comment>
<accession>A0A133ZZ79</accession>
<dbReference type="EMBL" id="LSDD01000150">
    <property type="protein sequence ID" value="KXB60730.1"/>
    <property type="molecule type" value="Genomic_DNA"/>
</dbReference>
<feature type="chain" id="PRO_5007461333" evidence="1">
    <location>
        <begin position="19"/>
        <end position="221"/>
    </location>
</feature>
<keyword evidence="1" id="KW-0732">Signal</keyword>
<reference evidence="3" key="1">
    <citation type="submission" date="2016-01" db="EMBL/GenBank/DDBJ databases">
        <authorList>
            <person name="Mitreva M."/>
            <person name="Pepin K.H."/>
            <person name="Mihindukulasuriya K.A."/>
            <person name="Fulton R."/>
            <person name="Fronick C."/>
            <person name="O'Laughlin M."/>
            <person name="Miner T."/>
            <person name="Herter B."/>
            <person name="Rosa B.A."/>
            <person name="Cordes M."/>
            <person name="Tomlinson C."/>
            <person name="Wollam A."/>
            <person name="Palsikar V.B."/>
            <person name="Mardis E.R."/>
            <person name="Wilson R.K."/>
        </authorList>
    </citation>
    <scope>NUCLEOTIDE SEQUENCE [LARGE SCALE GENOMIC DNA]</scope>
    <source>
        <strain evidence="3">KA00185</strain>
    </source>
</reference>